<accession>A0A8T7M9A1</accession>
<dbReference type="Proteomes" id="UP001431572">
    <property type="component" value="Chromosome 2"/>
</dbReference>
<keyword evidence="4" id="KW-1185">Reference proteome</keyword>
<organism evidence="1 3">
    <name type="scientific">Candidatus Chlorohelix allophototropha</name>
    <dbReference type="NCBI Taxonomy" id="3003348"/>
    <lineage>
        <taxon>Bacteria</taxon>
        <taxon>Bacillati</taxon>
        <taxon>Chloroflexota</taxon>
        <taxon>Chloroflexia</taxon>
        <taxon>Candidatus Chloroheliales</taxon>
        <taxon>Candidatus Chloroheliaceae</taxon>
        <taxon>Candidatus Chlorohelix</taxon>
    </lineage>
</organism>
<dbReference type="EMBL" id="JACATZ010000003">
    <property type="protein sequence ID" value="NWJ48606.1"/>
    <property type="molecule type" value="Genomic_DNA"/>
</dbReference>
<dbReference type="EMBL" id="CP128400">
    <property type="protein sequence ID" value="WJW68536.1"/>
    <property type="molecule type" value="Genomic_DNA"/>
</dbReference>
<name>A0A8T7M9A1_9CHLR</name>
<gene>
    <name evidence="1" type="ORF">HXX08_22330</name>
    <name evidence="2" type="ORF">OZ401_004150</name>
</gene>
<sequence length="94" mass="10414">MTRRVTPRRGCDPPFVCCPTPPDKHHPSRAHPDAPLPIDSHEIWFVGAVREPPGIDCVCCPNPHDKRHPVPFRIQAKGGLFAYALSPDCCSSHL</sequence>
<evidence type="ECO:0000313" key="2">
    <source>
        <dbReference type="EMBL" id="WJW68536.1"/>
    </source>
</evidence>
<dbReference type="AlphaFoldDB" id="A0A8T7M9A1"/>
<dbReference type="RefSeq" id="WP_341470442.1">
    <property type="nucleotide sequence ID" value="NZ_CP128400.1"/>
</dbReference>
<evidence type="ECO:0000313" key="3">
    <source>
        <dbReference type="Proteomes" id="UP000521676"/>
    </source>
</evidence>
<dbReference type="Proteomes" id="UP000521676">
    <property type="component" value="Unassembled WGS sequence"/>
</dbReference>
<reference evidence="2" key="2">
    <citation type="journal article" date="2024" name="Nature">
        <title>Anoxygenic phototroph of the Chloroflexota uses a type I reaction centre.</title>
        <authorList>
            <person name="Tsuji J.M."/>
            <person name="Shaw N.A."/>
            <person name="Nagashima S."/>
            <person name="Venkiteswaran J.J."/>
            <person name="Schiff S.L."/>
            <person name="Watanabe T."/>
            <person name="Fukui M."/>
            <person name="Hanada S."/>
            <person name="Tank M."/>
            <person name="Neufeld J.D."/>
        </authorList>
    </citation>
    <scope>NUCLEOTIDE SEQUENCE</scope>
    <source>
        <strain evidence="2">L227-S17</strain>
    </source>
</reference>
<reference evidence="1 3" key="1">
    <citation type="submission" date="2020-06" db="EMBL/GenBank/DDBJ databases">
        <title>Anoxygenic phototrophic Chloroflexota member uses a Type I reaction center.</title>
        <authorList>
            <person name="Tsuji J.M."/>
            <person name="Shaw N.A."/>
            <person name="Nagashima S."/>
            <person name="Venkiteswaran J."/>
            <person name="Schiff S.L."/>
            <person name="Hanada S."/>
            <person name="Tank M."/>
            <person name="Neufeld J.D."/>
        </authorList>
    </citation>
    <scope>NUCLEOTIDE SEQUENCE [LARGE SCALE GENOMIC DNA]</scope>
    <source>
        <strain evidence="1">L227-S17</strain>
    </source>
</reference>
<proteinExistence type="predicted"/>
<protein>
    <submittedName>
        <fullName evidence="1">Uncharacterized protein</fullName>
    </submittedName>
</protein>
<evidence type="ECO:0000313" key="1">
    <source>
        <dbReference type="EMBL" id="NWJ48606.1"/>
    </source>
</evidence>
<evidence type="ECO:0000313" key="4">
    <source>
        <dbReference type="Proteomes" id="UP001431572"/>
    </source>
</evidence>